<name>A0A6P8YJI9_THRPL</name>
<evidence type="ECO:0000259" key="2">
    <source>
        <dbReference type="Pfam" id="PF07859"/>
    </source>
</evidence>
<dbReference type="Pfam" id="PF07859">
    <property type="entry name" value="Abhydrolase_3"/>
    <property type="match status" value="2"/>
</dbReference>
<accession>A0A6P8YJI9</accession>
<proteinExistence type="predicted"/>
<dbReference type="GO" id="GO:0008203">
    <property type="term" value="P:cholesterol metabolic process"/>
    <property type="evidence" value="ECO:0007669"/>
    <property type="project" value="InterPro"/>
</dbReference>
<dbReference type="InterPro" id="IPR010468">
    <property type="entry name" value="HSL_N"/>
</dbReference>
<dbReference type="RefSeq" id="XP_034240008.1">
    <property type="nucleotide sequence ID" value="XM_034384117.1"/>
</dbReference>
<dbReference type="Proteomes" id="UP000515158">
    <property type="component" value="Unplaced"/>
</dbReference>
<dbReference type="GO" id="GO:0004771">
    <property type="term" value="F:sterol ester esterase activity"/>
    <property type="evidence" value="ECO:0007669"/>
    <property type="project" value="TreeGrafter"/>
</dbReference>
<dbReference type="PANTHER" id="PTHR23025:SF3">
    <property type="entry name" value="HORMONE-SENSITIVE LIPASE"/>
    <property type="match status" value="1"/>
</dbReference>
<feature type="domain" description="Alpha/beta hydrolase fold-3" evidence="2">
    <location>
        <begin position="349"/>
        <end position="496"/>
    </location>
</feature>
<protein>
    <submittedName>
        <fullName evidence="4">Hormone-sensitive lipase</fullName>
    </submittedName>
</protein>
<dbReference type="AlphaFoldDB" id="A0A6P8YJI9"/>
<dbReference type="SUPFAM" id="SSF53474">
    <property type="entry name" value="alpha/beta-Hydrolases"/>
    <property type="match status" value="1"/>
</dbReference>
<gene>
    <name evidence="4" type="primary">LOC117644556</name>
</gene>
<sequence length="802" mass="87853">MAADMSTPEQESKVPGYVSGSSPEYALYEVLKDLCANNAQYFESHDNENGLRLHGAFLALIDHVESVKPAVDFIRVSASSFDFDENCPGNGYASFVSVVDACIRHGVKLCKQVCINRESFFFRASYYMREVEACSHLLASLVTCLVHLRQLMEWSEPGELFPAGDHSPQELLAKAESINQYCFYGRCLGFQFCESVQIVLKAVSIAMASYSDVYYGEGGFVSRATNSVWNGGKYFMDPELRARRIVNISQYADVQFCKSFWFLAESEVMQRLPMMVCPALIVNKVISIPPEPLEHTRADGSTIQIPIPTVHIGPQPLMVRLMSAVRREGMVGEAGNKSDTRPPSPALIFHCHGGGFVAQSSSSHEPYLRDWARRLGVPILSVDYSLAPEAPYPRALDEMVYAYCWALNNCHLLGSTAQRVVFVGDSAGANLNMALALKCIELGLRPPTGLFMAYAPVLVSFVPSPSRLLCLMDPLLPFGFMMRCLKAYACPKEDKEKLSECGTSVDETADLAEADCPLSQTESVEAEPAVEAVEGNFGVQINESPRTAPGSVSDTESFEEVSESDLAALAALSVGGMSARQHMQPEADQITPMRYVLDMDTDSEGHQIPVLRACPGEVAEENVIFQVGQRVDGYGIQERVSQMADSLASTVSSSFSSLLASKASSPSNSNVCDTCDTPRSAWSQLDALMQRSPTEEFKFSVPRDPYLSPYWATDEVLQQLPPVSVVSAQFDPCLDDCVMLAKKLRNLENNVTLDVLGGLPHGFLNISLLSKEAHEGSKLCVKRIMALLKMESSPDSSPEKSP</sequence>
<dbReference type="GO" id="GO:0005829">
    <property type="term" value="C:cytosol"/>
    <property type="evidence" value="ECO:0007669"/>
    <property type="project" value="TreeGrafter"/>
</dbReference>
<dbReference type="Gene3D" id="3.40.50.1820">
    <property type="entry name" value="alpha/beta hydrolase"/>
    <property type="match status" value="2"/>
</dbReference>
<evidence type="ECO:0000313" key="3">
    <source>
        <dbReference type="Proteomes" id="UP000515158"/>
    </source>
</evidence>
<dbReference type="GeneID" id="117644556"/>
<dbReference type="PANTHER" id="PTHR23025">
    <property type="entry name" value="TRIACYLGLYCEROL LIPASE"/>
    <property type="match status" value="1"/>
</dbReference>
<reference evidence="4" key="1">
    <citation type="submission" date="2025-08" db="UniProtKB">
        <authorList>
            <consortium name="RefSeq"/>
        </authorList>
    </citation>
    <scope>IDENTIFICATION</scope>
    <source>
        <tissue evidence="4">Total insect</tissue>
    </source>
</reference>
<organism evidence="4">
    <name type="scientific">Thrips palmi</name>
    <name type="common">Melon thrips</name>
    <dbReference type="NCBI Taxonomy" id="161013"/>
    <lineage>
        <taxon>Eukaryota</taxon>
        <taxon>Metazoa</taxon>
        <taxon>Ecdysozoa</taxon>
        <taxon>Arthropoda</taxon>
        <taxon>Hexapoda</taxon>
        <taxon>Insecta</taxon>
        <taxon>Pterygota</taxon>
        <taxon>Neoptera</taxon>
        <taxon>Paraneoptera</taxon>
        <taxon>Thysanoptera</taxon>
        <taxon>Terebrantia</taxon>
        <taxon>Thripoidea</taxon>
        <taxon>Thripidae</taxon>
        <taxon>Thrips</taxon>
    </lineage>
</organism>
<dbReference type="InterPro" id="IPR013094">
    <property type="entry name" value="AB_hydrolase_3"/>
</dbReference>
<evidence type="ECO:0000313" key="4">
    <source>
        <dbReference type="RefSeq" id="XP_034240008.1"/>
    </source>
</evidence>
<dbReference type="Pfam" id="PF06350">
    <property type="entry name" value="HSL_N"/>
    <property type="match status" value="1"/>
</dbReference>
<dbReference type="GO" id="GO:0019433">
    <property type="term" value="P:triglyceride catabolic process"/>
    <property type="evidence" value="ECO:0007669"/>
    <property type="project" value="TreeGrafter"/>
</dbReference>
<dbReference type="InterPro" id="IPR029058">
    <property type="entry name" value="AB_hydrolase_fold"/>
</dbReference>
<dbReference type="OrthoDB" id="408631at2759"/>
<dbReference type="CTD" id="37289"/>
<feature type="domain" description="Alpha/beta hydrolase fold-3" evidence="2">
    <location>
        <begin position="703"/>
        <end position="764"/>
    </location>
</feature>
<dbReference type="KEGG" id="tpal:117644556"/>
<dbReference type="FunCoup" id="A0A6P8YJI9">
    <property type="interactions" value="147"/>
</dbReference>
<dbReference type="InParanoid" id="A0A6P8YJI9"/>
<keyword evidence="3" id="KW-1185">Reference proteome</keyword>
<evidence type="ECO:0000259" key="1">
    <source>
        <dbReference type="Pfam" id="PF06350"/>
    </source>
</evidence>
<feature type="domain" description="Hormone-sensitive lipase N-terminal" evidence="1">
    <location>
        <begin position="28"/>
        <end position="331"/>
    </location>
</feature>
<dbReference type="GO" id="GO:0004806">
    <property type="term" value="F:triacylglycerol lipase activity"/>
    <property type="evidence" value="ECO:0007669"/>
    <property type="project" value="TreeGrafter"/>
</dbReference>